<dbReference type="Gene3D" id="3.30.70.270">
    <property type="match status" value="2"/>
</dbReference>
<evidence type="ECO:0000256" key="5">
    <source>
        <dbReference type="ARBA" id="ARBA00022759"/>
    </source>
</evidence>
<keyword evidence="10" id="KW-1185">Reference proteome</keyword>
<dbReference type="FunFam" id="3.10.10.10:FF:000007">
    <property type="entry name" value="Retrovirus-related Pol polyprotein from transposon 17.6-like Protein"/>
    <property type="match status" value="1"/>
</dbReference>
<dbReference type="CDD" id="cd09274">
    <property type="entry name" value="RNase_HI_RT_Ty3"/>
    <property type="match status" value="1"/>
</dbReference>
<reference evidence="9 10" key="1">
    <citation type="submission" date="2014-02" db="EMBL/GenBank/DDBJ databases">
        <title>Single nucleus genome sequencing reveals high similarity among nuclei of an endomycorrhizal fungus.</title>
        <authorList>
            <person name="Lin K."/>
            <person name="Geurts R."/>
            <person name="Zhang Z."/>
            <person name="Limpens E."/>
            <person name="Saunders D.G."/>
            <person name="Mu D."/>
            <person name="Pang E."/>
            <person name="Cao H."/>
            <person name="Cha H."/>
            <person name="Lin T."/>
            <person name="Zhou Q."/>
            <person name="Shang Y."/>
            <person name="Li Y."/>
            <person name="Ivanov S."/>
            <person name="Sharma T."/>
            <person name="Velzen R.V."/>
            <person name="Ruijter N.D."/>
            <person name="Aanen D.K."/>
            <person name="Win J."/>
            <person name="Kamoun S."/>
            <person name="Bisseling T."/>
            <person name="Huang S."/>
        </authorList>
    </citation>
    <scope>NUCLEOTIDE SEQUENCE [LARGE SCALE GENOMIC DNA]</scope>
    <source>
        <strain evidence="10">DAOM197198w</strain>
    </source>
</reference>
<accession>A0A015KU97</accession>
<dbReference type="Pfam" id="PF00078">
    <property type="entry name" value="RVT_1"/>
    <property type="match status" value="1"/>
</dbReference>
<dbReference type="GO" id="GO:0006508">
    <property type="term" value="P:proteolysis"/>
    <property type="evidence" value="ECO:0007669"/>
    <property type="project" value="UniProtKB-KW"/>
</dbReference>
<dbReference type="FunFam" id="3.10.20.370:FF:000001">
    <property type="entry name" value="Retrovirus-related Pol polyprotein from transposon 17.6-like protein"/>
    <property type="match status" value="1"/>
</dbReference>
<dbReference type="Pfam" id="PF17917">
    <property type="entry name" value="RT_RNaseH"/>
    <property type="match status" value="1"/>
</dbReference>
<dbReference type="GO" id="GO:0004519">
    <property type="term" value="F:endonuclease activity"/>
    <property type="evidence" value="ECO:0007669"/>
    <property type="project" value="UniProtKB-KW"/>
</dbReference>
<protein>
    <submittedName>
        <fullName evidence="9">Gag-pol fusion protein</fullName>
    </submittedName>
</protein>
<dbReference type="Gene3D" id="3.10.20.370">
    <property type="match status" value="1"/>
</dbReference>
<dbReference type="CDD" id="cd01647">
    <property type="entry name" value="RT_LTR"/>
    <property type="match status" value="1"/>
</dbReference>
<dbReference type="Proteomes" id="UP000022910">
    <property type="component" value="Unassembled WGS sequence"/>
</dbReference>
<dbReference type="PANTHER" id="PTHR37984">
    <property type="entry name" value="PROTEIN CBG26694"/>
    <property type="match status" value="1"/>
</dbReference>
<organism evidence="9 10">
    <name type="scientific">Rhizophagus irregularis (strain DAOM 197198w)</name>
    <name type="common">Glomus intraradices</name>
    <dbReference type="NCBI Taxonomy" id="1432141"/>
    <lineage>
        <taxon>Eukaryota</taxon>
        <taxon>Fungi</taxon>
        <taxon>Fungi incertae sedis</taxon>
        <taxon>Mucoromycota</taxon>
        <taxon>Glomeromycotina</taxon>
        <taxon>Glomeromycetes</taxon>
        <taxon>Glomerales</taxon>
        <taxon>Glomeraceae</taxon>
        <taxon>Rhizophagus</taxon>
    </lineage>
</organism>
<evidence type="ECO:0000313" key="9">
    <source>
        <dbReference type="EMBL" id="EXX71174.1"/>
    </source>
</evidence>
<name>A0A015KU97_RHIIW</name>
<evidence type="ECO:0000313" key="10">
    <source>
        <dbReference type="Proteomes" id="UP000022910"/>
    </source>
</evidence>
<dbReference type="InterPro" id="IPR043128">
    <property type="entry name" value="Rev_trsase/Diguanyl_cyclase"/>
</dbReference>
<dbReference type="InterPro" id="IPR041373">
    <property type="entry name" value="RT_RNaseH"/>
</dbReference>
<gene>
    <name evidence="9" type="ORF">RirG_080870</name>
</gene>
<dbReference type="InterPro" id="IPR000477">
    <property type="entry name" value="RT_dom"/>
</dbReference>
<dbReference type="Gene3D" id="3.10.10.10">
    <property type="entry name" value="HIV Type 1 Reverse Transcriptase, subunit A, domain 1"/>
    <property type="match status" value="1"/>
</dbReference>
<evidence type="ECO:0000256" key="6">
    <source>
        <dbReference type="ARBA" id="ARBA00022801"/>
    </source>
</evidence>
<keyword evidence="6" id="KW-0378">Hydrolase</keyword>
<keyword evidence="4" id="KW-0540">Nuclease</keyword>
<keyword evidence="3" id="KW-0548">Nucleotidyltransferase</keyword>
<dbReference type="EMBL" id="JEMT01016220">
    <property type="protein sequence ID" value="EXX71174.1"/>
    <property type="molecule type" value="Genomic_DNA"/>
</dbReference>
<dbReference type="GO" id="GO:0003964">
    <property type="term" value="F:RNA-directed DNA polymerase activity"/>
    <property type="evidence" value="ECO:0007669"/>
    <property type="project" value="UniProtKB-KW"/>
</dbReference>
<dbReference type="InterPro" id="IPR043502">
    <property type="entry name" value="DNA/RNA_pol_sf"/>
</dbReference>
<dbReference type="FunFam" id="3.30.70.270:FF:000115">
    <property type="entry name" value="Polyprotein of retroviral origin, putative"/>
    <property type="match status" value="1"/>
</dbReference>
<comment type="caution">
    <text evidence="9">The sequence shown here is derived from an EMBL/GenBank/DDBJ whole genome shotgun (WGS) entry which is preliminary data.</text>
</comment>
<evidence type="ECO:0000256" key="3">
    <source>
        <dbReference type="ARBA" id="ARBA00022695"/>
    </source>
</evidence>
<dbReference type="STRING" id="1432141.A0A015KU97"/>
<dbReference type="InterPro" id="IPR050951">
    <property type="entry name" value="Retrovirus_Pol_polyprotein"/>
</dbReference>
<keyword evidence="1" id="KW-0645">Protease</keyword>
<dbReference type="SUPFAM" id="SSF56672">
    <property type="entry name" value="DNA/RNA polymerases"/>
    <property type="match status" value="1"/>
</dbReference>
<dbReference type="OrthoDB" id="5920460at2759"/>
<evidence type="ECO:0000256" key="2">
    <source>
        <dbReference type="ARBA" id="ARBA00022679"/>
    </source>
</evidence>
<dbReference type="HOGENOM" id="CLU_000384_33_10_1"/>
<dbReference type="OMA" id="MEXDEAS"/>
<dbReference type="PANTHER" id="PTHR37984:SF5">
    <property type="entry name" value="PROTEIN NYNRIN-LIKE"/>
    <property type="match status" value="1"/>
</dbReference>
<evidence type="ECO:0000256" key="7">
    <source>
        <dbReference type="ARBA" id="ARBA00022918"/>
    </source>
</evidence>
<evidence type="ECO:0000256" key="1">
    <source>
        <dbReference type="ARBA" id="ARBA00022670"/>
    </source>
</evidence>
<keyword evidence="2" id="KW-0808">Transferase</keyword>
<dbReference type="GO" id="GO:0008233">
    <property type="term" value="F:peptidase activity"/>
    <property type="evidence" value="ECO:0007669"/>
    <property type="project" value="UniProtKB-KW"/>
</dbReference>
<feature type="domain" description="Reverse transcriptase" evidence="8">
    <location>
        <begin position="2"/>
        <end position="181"/>
    </location>
</feature>
<evidence type="ECO:0000256" key="4">
    <source>
        <dbReference type="ARBA" id="ARBA00022722"/>
    </source>
</evidence>
<keyword evidence="5" id="KW-0255">Endonuclease</keyword>
<keyword evidence="7" id="KW-0695">RNA-directed DNA polymerase</keyword>
<sequence>MLQEGLIERSTGPWAAPVVLVRKKNGKLHFCVDYRELNNVTIKDAYPLPRIDDMLDSFGKAQCFTFLNLASGYRQVEMNPADRPKTAFITQFGTYQFKVMPFGLCNAPATFQRLMDEVLRGYLWKFVMVYLDNVIIYSDTFEQHLEHLRVIFDRLEDAGLKLNPDKCSFVKEELEFLGHIVSNKGIRTDPAKIQKVKDFPVPLNVTQLRGFLGLASYYRRFVPGFSRIATPLNKLLKKGVAYSWGKEQQVAFEQLKQTLIASPILIFPDFEKQFVLLTDASTFGLGAILSQLDEDGNDRVIAYASRTCNKAESNYSATELECLAVIWAVKHFHAYIYGQRFKLVTDHAALCHLFNTATPIGRLARWVMKLQMYDFETTHRSRRKHLNVDSLSRIRI</sequence>
<evidence type="ECO:0000259" key="8">
    <source>
        <dbReference type="PROSITE" id="PS50878"/>
    </source>
</evidence>
<dbReference type="AlphaFoldDB" id="A0A015KU97"/>
<proteinExistence type="predicted"/>
<dbReference type="PROSITE" id="PS50878">
    <property type="entry name" value="RT_POL"/>
    <property type="match status" value="1"/>
</dbReference>